<dbReference type="RefSeq" id="WP_014805253.1">
    <property type="nucleotide sequence ID" value="NC_018020.1"/>
</dbReference>
<dbReference type="AlphaFoldDB" id="I4BBX1"/>
<keyword evidence="2" id="KW-1185">Reference proteome</keyword>
<protein>
    <recommendedName>
        <fullName evidence="3">DUF5683 domain-containing protein</fullName>
    </recommendedName>
</protein>
<name>I4BBX1_TURPD</name>
<organism evidence="1 2">
    <name type="scientific">Turneriella parva (strain ATCC BAA-1111 / DSM 21527 / NCTC 11395 / H)</name>
    <name type="common">Leptospira parva</name>
    <dbReference type="NCBI Taxonomy" id="869212"/>
    <lineage>
        <taxon>Bacteria</taxon>
        <taxon>Pseudomonadati</taxon>
        <taxon>Spirochaetota</taxon>
        <taxon>Spirochaetia</taxon>
        <taxon>Leptospirales</taxon>
        <taxon>Leptospiraceae</taxon>
        <taxon>Turneriella</taxon>
    </lineage>
</organism>
<dbReference type="HOGENOM" id="CLU_976424_0_0_12"/>
<accession>I4BBX1</accession>
<evidence type="ECO:0000313" key="1">
    <source>
        <dbReference type="EMBL" id="AFM14778.1"/>
    </source>
</evidence>
<evidence type="ECO:0008006" key="3">
    <source>
        <dbReference type="Google" id="ProtNLM"/>
    </source>
</evidence>
<dbReference type="KEGG" id="tpx:Turpa_4145"/>
<reference evidence="1 2" key="1">
    <citation type="submission" date="2012-06" db="EMBL/GenBank/DDBJ databases">
        <title>The complete chromosome of genome of Turneriella parva DSM 21527.</title>
        <authorList>
            <consortium name="US DOE Joint Genome Institute (JGI-PGF)"/>
            <person name="Lucas S."/>
            <person name="Han J."/>
            <person name="Lapidus A."/>
            <person name="Bruce D."/>
            <person name="Goodwin L."/>
            <person name="Pitluck S."/>
            <person name="Peters L."/>
            <person name="Kyrpides N."/>
            <person name="Mavromatis K."/>
            <person name="Ivanova N."/>
            <person name="Mikhailova N."/>
            <person name="Chertkov O."/>
            <person name="Detter J.C."/>
            <person name="Tapia R."/>
            <person name="Han C."/>
            <person name="Land M."/>
            <person name="Hauser L."/>
            <person name="Markowitz V."/>
            <person name="Cheng J.-F."/>
            <person name="Hugenholtz P."/>
            <person name="Woyke T."/>
            <person name="Wu D."/>
            <person name="Gronow S."/>
            <person name="Wellnitz S."/>
            <person name="Brambilla E."/>
            <person name="Klenk H.-P."/>
            <person name="Eisen J.A."/>
        </authorList>
    </citation>
    <scope>NUCLEOTIDE SEQUENCE [LARGE SCALE GENOMIC DNA]</scope>
    <source>
        <strain evidence="2">ATCC BAA-1111 / DSM 21527 / NCTC 11395 / H</strain>
    </source>
</reference>
<dbReference type="STRING" id="869212.Turpa_4145"/>
<gene>
    <name evidence="1" type="ordered locus">Turpa_4145</name>
</gene>
<dbReference type="EMBL" id="CP002959">
    <property type="protein sequence ID" value="AFM14778.1"/>
    <property type="molecule type" value="Genomic_DNA"/>
</dbReference>
<evidence type="ECO:0000313" key="2">
    <source>
        <dbReference type="Proteomes" id="UP000006048"/>
    </source>
</evidence>
<proteinExistence type="predicted"/>
<dbReference type="Proteomes" id="UP000006048">
    <property type="component" value="Chromosome"/>
</dbReference>
<sequence>MRHVIRFAALTLTVAGTLAAAPKKNVDLGLDKEYFSTQKNVRVRDAIGKGRSKEIAIQNAKIDAHRKALERSVSSFRHMITETKDFVLTNEQLIADVNAKVIDEARCNEPKWDHGFDFNPFHVAVMDCTVTVSYFDLDFFTTEIMKTAEGACIRSIVLSGWGQIYNKNYVTGTAMALITYGSIGYGYSRETKVAGARDEYKSATNSAEAERKYKEMRDHQEVARTMYVIGALTWAYSVWEAFEDRERADDVLYQVHQKYFKGKLNYEPDISFFQRFMMQNTRPKW</sequence>